<reference evidence="9 10" key="1">
    <citation type="submission" date="2018-08" db="EMBL/GenBank/DDBJ databases">
        <title>A genome reference for cultivated species of the human gut microbiota.</title>
        <authorList>
            <person name="Zou Y."/>
            <person name="Xue W."/>
            <person name="Luo G."/>
        </authorList>
    </citation>
    <scope>NUCLEOTIDE SEQUENCE [LARGE SCALE GENOMIC DNA]</scope>
    <source>
        <strain evidence="9 10">AF39-4</strain>
    </source>
</reference>
<dbReference type="InterPro" id="IPR012341">
    <property type="entry name" value="6hp_glycosidase-like_sf"/>
</dbReference>
<evidence type="ECO:0000259" key="5">
    <source>
        <dbReference type="Pfam" id="PF05592"/>
    </source>
</evidence>
<dbReference type="AlphaFoldDB" id="A0A415HRJ9"/>
<gene>
    <name evidence="9" type="ORF">DW040_04610</name>
</gene>
<dbReference type="InterPro" id="IPR035396">
    <property type="entry name" value="Bac_rhamnosid6H"/>
</dbReference>
<dbReference type="Pfam" id="PF08531">
    <property type="entry name" value="Bac_rhamnosid_N"/>
    <property type="match status" value="1"/>
</dbReference>
<evidence type="ECO:0000256" key="1">
    <source>
        <dbReference type="ARBA" id="ARBA00001445"/>
    </source>
</evidence>
<keyword evidence="4" id="KW-0732">Signal</keyword>
<evidence type="ECO:0000256" key="4">
    <source>
        <dbReference type="SAM" id="SignalP"/>
    </source>
</evidence>
<feature type="domain" description="Alpha-L-rhamnosidase concanavalin-like" evidence="5">
    <location>
        <begin position="396"/>
        <end position="501"/>
    </location>
</feature>
<evidence type="ECO:0000256" key="3">
    <source>
        <dbReference type="ARBA" id="ARBA00022801"/>
    </source>
</evidence>
<dbReference type="Pfam" id="PF25788">
    <property type="entry name" value="Ig_Rha78A_N"/>
    <property type="match status" value="1"/>
</dbReference>
<comment type="catalytic activity">
    <reaction evidence="1">
        <text>Hydrolysis of terminal non-reducing alpha-L-rhamnose residues in alpha-L-rhamnosides.</text>
        <dbReference type="EC" id="3.2.1.40"/>
    </reaction>
</comment>
<dbReference type="PANTHER" id="PTHR33307">
    <property type="entry name" value="ALPHA-RHAMNOSIDASE (EUROFUNG)"/>
    <property type="match status" value="1"/>
</dbReference>
<dbReference type="InterPro" id="IPR008902">
    <property type="entry name" value="Rhamnosid_concanavalin"/>
</dbReference>
<name>A0A415HRJ9_9FIRM</name>
<protein>
    <recommendedName>
        <fullName evidence="2">alpha-L-rhamnosidase</fullName>
        <ecNumber evidence="2">3.2.1.40</ecNumber>
    </recommendedName>
</protein>
<dbReference type="InterPro" id="IPR008928">
    <property type="entry name" value="6-hairpin_glycosidase_sf"/>
</dbReference>
<dbReference type="Gene3D" id="2.60.40.10">
    <property type="entry name" value="Immunoglobulins"/>
    <property type="match status" value="1"/>
</dbReference>
<dbReference type="GO" id="GO:0030596">
    <property type="term" value="F:alpha-L-rhamnosidase activity"/>
    <property type="evidence" value="ECO:0007669"/>
    <property type="project" value="UniProtKB-EC"/>
</dbReference>
<feature type="domain" description="Alpha-L-rhamnosidase six-hairpin glycosidase" evidence="7">
    <location>
        <begin position="511"/>
        <end position="870"/>
    </location>
</feature>
<dbReference type="Pfam" id="PF05592">
    <property type="entry name" value="Bac_rhamnosid"/>
    <property type="match status" value="1"/>
</dbReference>
<dbReference type="GO" id="GO:0005975">
    <property type="term" value="P:carbohydrate metabolic process"/>
    <property type="evidence" value="ECO:0007669"/>
    <property type="project" value="InterPro"/>
</dbReference>
<dbReference type="SUPFAM" id="SSF48208">
    <property type="entry name" value="Six-hairpin glycosidases"/>
    <property type="match status" value="1"/>
</dbReference>
<proteinExistence type="predicted"/>
<evidence type="ECO:0000259" key="6">
    <source>
        <dbReference type="Pfam" id="PF08531"/>
    </source>
</evidence>
<dbReference type="InterPro" id="IPR016007">
    <property type="entry name" value="Alpha_rhamnosid"/>
</dbReference>
<dbReference type="Gene3D" id="1.50.10.10">
    <property type="match status" value="1"/>
</dbReference>
<keyword evidence="3" id="KW-0378">Hydrolase</keyword>
<dbReference type="PIRSF" id="PIRSF010631">
    <property type="entry name" value="A-rhamnsds"/>
    <property type="match status" value="1"/>
</dbReference>
<feature type="chain" id="PRO_5019584119" description="alpha-L-rhamnosidase" evidence="4">
    <location>
        <begin position="27"/>
        <end position="999"/>
    </location>
</feature>
<dbReference type="EC" id="3.2.1.40" evidence="2"/>
<dbReference type="Gene3D" id="2.60.120.260">
    <property type="entry name" value="Galactose-binding domain-like"/>
    <property type="match status" value="2"/>
</dbReference>
<accession>A0A415HRJ9</accession>
<evidence type="ECO:0000313" key="9">
    <source>
        <dbReference type="EMBL" id="RHK96484.1"/>
    </source>
</evidence>
<dbReference type="InterPro" id="IPR035398">
    <property type="entry name" value="Bac_rhamnosid_C"/>
</dbReference>
<dbReference type="RefSeq" id="WP_117753538.1">
    <property type="nucleotide sequence ID" value="NZ_CABJDZ010000002.1"/>
</dbReference>
<dbReference type="Gene3D" id="2.60.420.10">
    <property type="entry name" value="Maltose phosphorylase, domain 3"/>
    <property type="match status" value="1"/>
</dbReference>
<evidence type="ECO:0000259" key="8">
    <source>
        <dbReference type="Pfam" id="PF17390"/>
    </source>
</evidence>
<feature type="domain" description="Alpha-L-rhamnosidase C-terminal" evidence="8">
    <location>
        <begin position="875"/>
        <end position="949"/>
    </location>
</feature>
<dbReference type="Pfam" id="PF17389">
    <property type="entry name" value="Bac_rhamnosid6H"/>
    <property type="match status" value="1"/>
</dbReference>
<comment type="caution">
    <text evidence="9">The sequence shown here is derived from an EMBL/GenBank/DDBJ whole genome shotgun (WGS) entry which is preliminary data.</text>
</comment>
<dbReference type="InterPro" id="IPR013737">
    <property type="entry name" value="Bac_rhamnosid_N"/>
</dbReference>
<feature type="signal peptide" evidence="4">
    <location>
        <begin position="1"/>
        <end position="26"/>
    </location>
</feature>
<organism evidence="9 10">
    <name type="scientific">Blautia obeum</name>
    <dbReference type="NCBI Taxonomy" id="40520"/>
    <lineage>
        <taxon>Bacteria</taxon>
        <taxon>Bacillati</taxon>
        <taxon>Bacillota</taxon>
        <taxon>Clostridia</taxon>
        <taxon>Lachnospirales</taxon>
        <taxon>Lachnospiraceae</taxon>
        <taxon>Blautia</taxon>
    </lineage>
</organism>
<dbReference type="Proteomes" id="UP000284267">
    <property type="component" value="Unassembled WGS sequence"/>
</dbReference>
<evidence type="ECO:0000256" key="2">
    <source>
        <dbReference type="ARBA" id="ARBA00012652"/>
    </source>
</evidence>
<dbReference type="EMBL" id="QROE01000002">
    <property type="protein sequence ID" value="RHK96484.1"/>
    <property type="molecule type" value="Genomic_DNA"/>
</dbReference>
<dbReference type="Pfam" id="PF17390">
    <property type="entry name" value="Bac_rhamnosid_C"/>
    <property type="match status" value="1"/>
</dbReference>
<evidence type="ECO:0000259" key="7">
    <source>
        <dbReference type="Pfam" id="PF17389"/>
    </source>
</evidence>
<evidence type="ECO:0000313" key="10">
    <source>
        <dbReference type="Proteomes" id="UP000284267"/>
    </source>
</evidence>
<sequence>MKYRNRIIAVLMGTTMALSSVLPVMASDNNVAVTTVENLEVGYQSEAMGVETEQNVRFSWNMQSNLIGQSQVVYQIDVTDAATGENVFSTGKVESDKSTGIECSIEGLKKEKRYNWTVTVDTKDGQTITSEPASFVTDTDMSSASWIMPVQESGNAPLLRTEKKLSGKVKSAYLYMSALGTYTAYINGTEVTAKGKDDIFAPGWTDYKYYTNYQTYDVTDLVTGEDMVLGVQLGNGWYAGEIGDDGGYGVCIGDEDSTELALIGRMVINYEDGSQDVVETNDRDWISSDYSAVVENDFFNGETYDANIAKEISDWNTTEYDTSDWSGVTVGTYTGELRSGTKAMAYVADQYELTPVSAFTYNDAETISKKQAENDYGAVTKHEVDVTGDISLKAGDKLIVDMGQNAAGAVKFTVSGEKDTVVKMTHAEMLNDGKANPDIDEGGSDGPEGSMYMKAITNAEVTDRYILSDDEEQTFSPTLTYHGYRYVQFEANADVTIKNISGKVFTGVGEKTGTLETSNSDINQLVSNTDWSQMSNYVSIPTDCPQRGERAGWTGDAQLFAATGVYNYDVYSFLENYNDVMQEHAAENENTYGSIMPSAFVGFFAQLAASGWSDAGIIIPWVLYQQTGDTTLIQKYYEQMNAYMDKIATDGYDESMFGDWLGMAPASTPYLNAVYQIYTTQIMKKMADVIGNTEMSEKYQSSYDALKAAFLEKYVDAEGNVLSQSADGVDESNHGYKFVDNAQTALLWALKCELYENDDQRNTMIENLITNIKNEGGSVREGMDENTLSVGFLGVNVILPVLTEIGAADVAYDLLLQDAMPSWLYSVKNGSTTIWERWNSYSTENSFGDPSMNSFNHYSYGACLEWMYKYMCGIEIDEAAPGFKHIILQPTVDASGRIEYANGSYDSLYGEIVSDWTSKDGVLDTYHVEIPANTTATLYLPVDEAAASAMPETAGIAFTGMNTNNGETVAEFTLESGCYDFQMTDGAITSSLAEGYLAQ</sequence>
<dbReference type="PANTHER" id="PTHR33307:SF6">
    <property type="entry name" value="ALPHA-RHAMNOSIDASE (EUROFUNG)-RELATED"/>
    <property type="match status" value="1"/>
</dbReference>
<feature type="domain" description="Bacterial alpha-L-rhamnosidase N-terminal" evidence="6">
    <location>
        <begin position="168"/>
        <end position="331"/>
    </location>
</feature>
<dbReference type="InterPro" id="IPR013783">
    <property type="entry name" value="Ig-like_fold"/>
</dbReference>